<dbReference type="PANTHER" id="PTHR30636:SF3">
    <property type="entry name" value="UPF0701 PROTEIN YICC"/>
    <property type="match status" value="1"/>
</dbReference>
<organism evidence="10 11">
    <name type="scientific">Achromobacter aloeverae</name>
    <dbReference type="NCBI Taxonomy" id="1750518"/>
    <lineage>
        <taxon>Bacteria</taxon>
        <taxon>Pseudomonadati</taxon>
        <taxon>Pseudomonadota</taxon>
        <taxon>Betaproteobacteria</taxon>
        <taxon>Burkholderiales</taxon>
        <taxon>Alcaligenaceae</taxon>
        <taxon>Achromobacter</taxon>
    </lineage>
</organism>
<keyword evidence="11" id="KW-1185">Reference proteome</keyword>
<dbReference type="GO" id="GO:0016787">
    <property type="term" value="F:hydrolase activity"/>
    <property type="evidence" value="ECO:0007669"/>
    <property type="project" value="UniProtKB-KW"/>
</dbReference>
<dbReference type="InterPro" id="IPR013527">
    <property type="entry name" value="YicC-like_N"/>
</dbReference>
<evidence type="ECO:0000256" key="4">
    <source>
        <dbReference type="ARBA" id="ARBA00022801"/>
    </source>
</evidence>
<dbReference type="EMBL" id="PYAL01000001">
    <property type="protein sequence ID" value="RXN93439.1"/>
    <property type="molecule type" value="Genomic_DNA"/>
</dbReference>
<keyword evidence="4" id="KW-0378">Hydrolase</keyword>
<evidence type="ECO:0000256" key="6">
    <source>
        <dbReference type="SAM" id="Coils"/>
    </source>
</evidence>
<keyword evidence="6" id="KW-0175">Coiled coil</keyword>
<dbReference type="Pfam" id="PF08340">
    <property type="entry name" value="YicC-like_C"/>
    <property type="match status" value="2"/>
</dbReference>
<comment type="caution">
    <text evidence="10">The sequence shown here is derived from an EMBL/GenBank/DDBJ whole genome shotgun (WGS) entry which is preliminary data.</text>
</comment>
<feature type="compositionally biased region" description="Basic and acidic residues" evidence="7">
    <location>
        <begin position="248"/>
        <end position="264"/>
    </location>
</feature>
<keyword evidence="2" id="KW-0540">Nuclease</keyword>
<reference evidence="10 11" key="1">
    <citation type="journal article" date="2017" name="Int. J. Syst. Evol. Microbiol.">
        <title>Achromobacter aloeverae sp. nov., isolated from the root of Aloe vera (L.) Burm.f.</title>
        <authorList>
            <person name="Kuncharoen N."/>
            <person name="Muramatsu Y."/>
            <person name="Shibata C."/>
            <person name="Kamakura Y."/>
            <person name="Nakagawa Y."/>
            <person name="Tanasupawat S."/>
        </authorList>
    </citation>
    <scope>NUCLEOTIDE SEQUENCE [LARGE SCALE GENOMIC DNA]</scope>
    <source>
        <strain evidence="10 11">AVA-1</strain>
    </source>
</reference>
<evidence type="ECO:0000313" key="10">
    <source>
        <dbReference type="EMBL" id="RXN93439.1"/>
    </source>
</evidence>
<dbReference type="InterPro" id="IPR013551">
    <property type="entry name" value="YicC-like_C"/>
</dbReference>
<evidence type="ECO:0000313" key="11">
    <source>
        <dbReference type="Proteomes" id="UP000290849"/>
    </source>
</evidence>
<evidence type="ECO:0000256" key="7">
    <source>
        <dbReference type="SAM" id="MobiDB-lite"/>
    </source>
</evidence>
<dbReference type="Proteomes" id="UP000290849">
    <property type="component" value="Unassembled WGS sequence"/>
</dbReference>
<feature type="domain" description="Endoribonuclease YicC-like C-terminal" evidence="9">
    <location>
        <begin position="172"/>
        <end position="248"/>
    </location>
</feature>
<name>A0A4Q1HR24_9BURK</name>
<dbReference type="GO" id="GO:0004521">
    <property type="term" value="F:RNA endonuclease activity"/>
    <property type="evidence" value="ECO:0007669"/>
    <property type="project" value="InterPro"/>
</dbReference>
<dbReference type="InterPro" id="IPR005229">
    <property type="entry name" value="YicC/YloC-like"/>
</dbReference>
<evidence type="ECO:0000259" key="9">
    <source>
        <dbReference type="Pfam" id="PF08340"/>
    </source>
</evidence>
<feature type="domain" description="Endoribonuclease YicC-like N-terminal" evidence="8">
    <location>
        <begin position="2"/>
        <end position="153"/>
    </location>
</feature>
<evidence type="ECO:0000256" key="1">
    <source>
        <dbReference type="ARBA" id="ARBA00001968"/>
    </source>
</evidence>
<proteinExistence type="inferred from homology"/>
<evidence type="ECO:0000256" key="5">
    <source>
        <dbReference type="ARBA" id="ARBA00035648"/>
    </source>
</evidence>
<feature type="coiled-coil region" evidence="6">
    <location>
        <begin position="131"/>
        <end position="158"/>
    </location>
</feature>
<evidence type="ECO:0000256" key="2">
    <source>
        <dbReference type="ARBA" id="ARBA00022722"/>
    </source>
</evidence>
<accession>A0A4Q1HR24</accession>
<sequence length="320" mass="35551">MIRSMTAFGSARADLEQGSVALEFRSVNSRFLDLHFRLPDDLRHLESPLRELLTTQLGRGKVEIRVSYTRNADTDVPRLDPAWLQALAEQLEAARRVLPEIAPPRLAELYNWPGQRNNDAMDPQAWGAAGMEAARQALTQLQDTRAREGQRLAEVMRECAAGMEQIVADVERLLPQLLADHREKLATKLRESVESAFPGGFTHIGGAELSERLAQEATLFALRIDVAEELARLRSHLAELNHILGAGDDARAGKDKNDKNDKSGKRATGSAGKRLDFLFQEMNREANTLGSKAGNVEVTRAAMDLKLLIEQMREQAANIE</sequence>
<comment type="similarity">
    <text evidence="5">Belongs to the YicC/YloC family.</text>
</comment>
<protein>
    <submittedName>
        <fullName evidence="10">YicC family protein</fullName>
    </submittedName>
</protein>
<feature type="domain" description="Endoribonuclease YicC-like C-terminal" evidence="9">
    <location>
        <begin position="268"/>
        <end position="320"/>
    </location>
</feature>
<dbReference type="RefSeq" id="WP_129148428.1">
    <property type="nucleotide sequence ID" value="NZ_JBHSDO010000016.1"/>
</dbReference>
<keyword evidence="3" id="KW-0255">Endonuclease</keyword>
<evidence type="ECO:0000256" key="3">
    <source>
        <dbReference type="ARBA" id="ARBA00022759"/>
    </source>
</evidence>
<dbReference type="OrthoDB" id="9771229at2"/>
<dbReference type="PANTHER" id="PTHR30636">
    <property type="entry name" value="UPF0701 PROTEIN YICC"/>
    <property type="match status" value="1"/>
</dbReference>
<evidence type="ECO:0000259" key="8">
    <source>
        <dbReference type="Pfam" id="PF03755"/>
    </source>
</evidence>
<feature type="region of interest" description="Disordered" evidence="7">
    <location>
        <begin position="248"/>
        <end position="269"/>
    </location>
</feature>
<dbReference type="AlphaFoldDB" id="A0A4Q1HR24"/>
<gene>
    <name evidence="10" type="ORF">C7R54_01515</name>
</gene>
<dbReference type="Pfam" id="PF03755">
    <property type="entry name" value="YicC-like_N"/>
    <property type="match status" value="1"/>
</dbReference>
<comment type="cofactor">
    <cofactor evidence="1">
        <name>a divalent metal cation</name>
        <dbReference type="ChEBI" id="CHEBI:60240"/>
    </cofactor>
</comment>